<protein>
    <recommendedName>
        <fullName evidence="4">DUF4876 domain-containing protein</fullName>
    </recommendedName>
</protein>
<name>A0A085ZJY3_9FLAO</name>
<evidence type="ECO:0000256" key="1">
    <source>
        <dbReference type="SAM" id="SignalP"/>
    </source>
</evidence>
<sequence length="435" mass="47677">MKKTFLITIVFMLGLLIQSCSNNDDEALKPVNLTITLKYDETFNSLLTKNSTVVIVNNETGNKYTVQTDTNGIAQFNQIIPGTYSVSATKVMLANEFTETFGYTPSEAEINFNGTETSLTVNTETAPVSIIMKTSKVGDFVIKQIYYGGSDTKKGAVFRDQFIEIYNNSNEVQYADGLYIAQLYGTNVTTVFAYTLSTGQFDWSKSEEMTIGDVANKNYVYASNVLQIPGNGTQYPVQPGKSIVIAQNAINHQSNYIDNSGKSVSILNPELTVDLSTSDFESFLGTYSGDLYQFDVQNPAVPDLEIAYWGNGNNDMILDPSGRQSFAIFNMNAAAFASLKKYKNPKGDKNLYLQIPNTVLTDGVELTKDLGSGLVPKKLPAQIDGGNTYLPSGSYSSKSVMRKTKTTIGGRVILQDTNNSTNDFVETKANPRGFN</sequence>
<keyword evidence="1" id="KW-0732">Signal</keyword>
<comment type="caution">
    <text evidence="2">The sequence shown here is derived from an EMBL/GenBank/DDBJ whole genome shotgun (WGS) entry which is preliminary data.</text>
</comment>
<dbReference type="Pfam" id="PF16215">
    <property type="entry name" value="DUF4876"/>
    <property type="match status" value="1"/>
</dbReference>
<dbReference type="OrthoDB" id="1409865at2"/>
<gene>
    <name evidence="2" type="ORF">IW19_04010</name>
</gene>
<evidence type="ECO:0000313" key="3">
    <source>
        <dbReference type="Proteomes" id="UP000028715"/>
    </source>
</evidence>
<dbReference type="SUPFAM" id="SSF49478">
    <property type="entry name" value="Cna protein B-type domain"/>
    <property type="match status" value="1"/>
</dbReference>
<dbReference type="eggNOG" id="ENOG502Z8M1">
    <property type="taxonomic scope" value="Bacteria"/>
</dbReference>
<dbReference type="AlphaFoldDB" id="A0A085ZJY3"/>
<dbReference type="InterPro" id="IPR032627">
    <property type="entry name" value="DUF4876"/>
</dbReference>
<feature type="chain" id="PRO_5001801323" description="DUF4876 domain-containing protein" evidence="1">
    <location>
        <begin position="24"/>
        <end position="435"/>
    </location>
</feature>
<accession>A0A085ZJY3</accession>
<reference evidence="2 3" key="1">
    <citation type="submission" date="2014-07" db="EMBL/GenBank/DDBJ databases">
        <title>Genome of Flavobacterium reichenbachii LMG 25512.</title>
        <authorList>
            <person name="Stropko S.J."/>
            <person name="Pipes S.E."/>
            <person name="Newman J.D."/>
        </authorList>
    </citation>
    <scope>NUCLEOTIDE SEQUENCE [LARGE SCALE GENOMIC DNA]</scope>
    <source>
        <strain evidence="2 3">LMG 25512</strain>
    </source>
</reference>
<dbReference type="InterPro" id="IPR013783">
    <property type="entry name" value="Ig-like_fold"/>
</dbReference>
<dbReference type="STRING" id="362418.IW19_04010"/>
<keyword evidence="3" id="KW-1185">Reference proteome</keyword>
<feature type="signal peptide" evidence="1">
    <location>
        <begin position="1"/>
        <end position="23"/>
    </location>
</feature>
<dbReference type="RefSeq" id="WP_035681415.1">
    <property type="nucleotide sequence ID" value="NZ_JPRL01000001.1"/>
</dbReference>
<dbReference type="PROSITE" id="PS51257">
    <property type="entry name" value="PROKAR_LIPOPROTEIN"/>
    <property type="match status" value="1"/>
</dbReference>
<proteinExistence type="predicted"/>
<evidence type="ECO:0000313" key="2">
    <source>
        <dbReference type="EMBL" id="KFF04747.1"/>
    </source>
</evidence>
<evidence type="ECO:0008006" key="4">
    <source>
        <dbReference type="Google" id="ProtNLM"/>
    </source>
</evidence>
<organism evidence="2 3">
    <name type="scientific">Flavobacterium reichenbachii</name>
    <dbReference type="NCBI Taxonomy" id="362418"/>
    <lineage>
        <taxon>Bacteria</taxon>
        <taxon>Pseudomonadati</taxon>
        <taxon>Bacteroidota</taxon>
        <taxon>Flavobacteriia</taxon>
        <taxon>Flavobacteriales</taxon>
        <taxon>Flavobacteriaceae</taxon>
        <taxon>Flavobacterium</taxon>
    </lineage>
</organism>
<dbReference type="EMBL" id="JPRL01000001">
    <property type="protein sequence ID" value="KFF04747.1"/>
    <property type="molecule type" value="Genomic_DNA"/>
</dbReference>
<dbReference type="Proteomes" id="UP000028715">
    <property type="component" value="Unassembled WGS sequence"/>
</dbReference>
<dbReference type="Gene3D" id="2.60.40.10">
    <property type="entry name" value="Immunoglobulins"/>
    <property type="match status" value="1"/>
</dbReference>